<dbReference type="AlphaFoldDB" id="A0A9E8ZCX3"/>
<sequence length="242" mass="27096">MHSSSSAECSTADSLDTDSLQMTQQDAGFSDYPHVIFLDAVGTLFGVKGSVGDAYSTIARRFDVTADPTALNQAFFQTFKSATPMAFPETATAEIPQREYNWWYHIAYQTFAHVGAIDQFQDFPGFFATLYDYFATAEPWFVYPDVWPALTYWREQGISLGVLSNFDTRLYSVLRGLELEPFFSSITISTEVGAAKPDSQVFQAALNKHNCLPEQAWHIGDSVREDYEGAKAAGLRAIWLKR</sequence>
<dbReference type="Pfam" id="PF00702">
    <property type="entry name" value="Hydrolase"/>
    <property type="match status" value="1"/>
</dbReference>
<dbReference type="SFLD" id="SFLDG01129">
    <property type="entry name" value="C1.5:_HAD__Beta-PGM__Phosphata"/>
    <property type="match status" value="1"/>
</dbReference>
<name>A0A9E8ZCX3_9CYAN</name>
<dbReference type="InterPro" id="IPR044924">
    <property type="entry name" value="HAD-SF_hydro_IA_REG-2-like_cap"/>
</dbReference>
<dbReference type="InterPro" id="IPR023214">
    <property type="entry name" value="HAD_sf"/>
</dbReference>
<dbReference type="InterPro" id="IPR036412">
    <property type="entry name" value="HAD-like_sf"/>
</dbReference>
<dbReference type="CDD" id="cd16415">
    <property type="entry name" value="HAD_dREG-2_like"/>
    <property type="match status" value="1"/>
</dbReference>
<dbReference type="Gene3D" id="1.10.150.720">
    <property type="entry name" value="Haloacid dehalogenase-like hydrolase"/>
    <property type="match status" value="1"/>
</dbReference>
<dbReference type="GO" id="GO:0016787">
    <property type="term" value="F:hydrolase activity"/>
    <property type="evidence" value="ECO:0007669"/>
    <property type="project" value="UniProtKB-KW"/>
</dbReference>
<gene>
    <name evidence="1" type="ORF">OXH18_01095</name>
</gene>
<evidence type="ECO:0000313" key="2">
    <source>
        <dbReference type="Proteomes" id="UP001163152"/>
    </source>
</evidence>
<dbReference type="PANTHER" id="PTHR46191:SF2">
    <property type="entry name" value="HALOACID DEHALOGENASE-LIKE HYDROLASE DOMAIN-CONTAINING PROTEIN 3"/>
    <property type="match status" value="1"/>
</dbReference>
<dbReference type="InterPro" id="IPR006439">
    <property type="entry name" value="HAD-SF_hydro_IA"/>
</dbReference>
<keyword evidence="1" id="KW-0378">Hydrolase</keyword>
<dbReference type="SFLD" id="SFLDS00003">
    <property type="entry name" value="Haloacid_Dehalogenase"/>
    <property type="match status" value="1"/>
</dbReference>
<dbReference type="KEGG" id="tsin:OXH18_01095"/>
<dbReference type="InterPro" id="IPR011949">
    <property type="entry name" value="HAD-SF_hydro_IA_REG-2-like"/>
</dbReference>
<dbReference type="Gene3D" id="3.40.50.1000">
    <property type="entry name" value="HAD superfamily/HAD-like"/>
    <property type="match status" value="1"/>
</dbReference>
<accession>A0A9E8ZCX3</accession>
<evidence type="ECO:0000313" key="1">
    <source>
        <dbReference type="EMBL" id="WAL60622.1"/>
    </source>
</evidence>
<dbReference type="InterPro" id="IPR051828">
    <property type="entry name" value="HAD-like_hydrolase_domain"/>
</dbReference>
<dbReference type="NCBIfam" id="TIGR01549">
    <property type="entry name" value="HAD-SF-IA-v1"/>
    <property type="match status" value="1"/>
</dbReference>
<dbReference type="SUPFAM" id="SSF56784">
    <property type="entry name" value="HAD-like"/>
    <property type="match status" value="1"/>
</dbReference>
<dbReference type="PRINTS" id="PR00413">
    <property type="entry name" value="HADHALOGNASE"/>
</dbReference>
<organism evidence="1 2">
    <name type="scientific">Thermocoleostomius sinensis A174</name>
    <dbReference type="NCBI Taxonomy" id="2016057"/>
    <lineage>
        <taxon>Bacteria</taxon>
        <taxon>Bacillati</taxon>
        <taxon>Cyanobacteriota</taxon>
        <taxon>Cyanophyceae</taxon>
        <taxon>Oculatellales</taxon>
        <taxon>Oculatellaceae</taxon>
        <taxon>Thermocoleostomius</taxon>
    </lineage>
</organism>
<protein>
    <submittedName>
        <fullName evidence="1">HAD family hydrolase</fullName>
    </submittedName>
</protein>
<keyword evidence="2" id="KW-1185">Reference proteome</keyword>
<reference evidence="1" key="1">
    <citation type="submission" date="2022-12" db="EMBL/GenBank/DDBJ databases">
        <title>Polyphasic identification of a Novel Hot-Spring Cyanobacterium Ocullathermofonsia sinensis gen nov. sp. nov. and Genomic Insights on its Adaptations to the Thermal Habitat.</title>
        <authorList>
            <person name="Daroch M."/>
            <person name="Tang J."/>
            <person name="Jiang Y."/>
        </authorList>
    </citation>
    <scope>NUCLEOTIDE SEQUENCE</scope>
    <source>
        <strain evidence="1">PKUAC-SCTA174</strain>
    </source>
</reference>
<dbReference type="EMBL" id="CP113797">
    <property type="protein sequence ID" value="WAL60622.1"/>
    <property type="molecule type" value="Genomic_DNA"/>
</dbReference>
<dbReference type="Proteomes" id="UP001163152">
    <property type="component" value="Chromosome"/>
</dbReference>
<dbReference type="NCBIfam" id="TIGR02252">
    <property type="entry name" value="DREG-2"/>
    <property type="match status" value="1"/>
</dbReference>
<proteinExistence type="predicted"/>
<dbReference type="PANTHER" id="PTHR46191">
    <property type="match status" value="1"/>
</dbReference>